<accession>H8YWB3</accession>
<gene>
    <name evidence="6" type="ORF">Thi970DRAFT_00216</name>
</gene>
<dbReference type="eggNOG" id="COG1216">
    <property type="taxonomic scope" value="Bacteria"/>
</dbReference>
<dbReference type="InterPro" id="IPR001173">
    <property type="entry name" value="Glyco_trans_2-like"/>
</dbReference>
<proteinExistence type="inferred from homology"/>
<dbReference type="GO" id="GO:0016757">
    <property type="term" value="F:glycosyltransferase activity"/>
    <property type="evidence" value="ECO:0007669"/>
    <property type="project" value="UniProtKB-KW"/>
</dbReference>
<protein>
    <submittedName>
        <fullName evidence="6">Putative glycosyltransferase</fullName>
    </submittedName>
</protein>
<reference evidence="6 7" key="2">
    <citation type="submission" date="2011-11" db="EMBL/GenBank/DDBJ databases">
        <authorList>
            <consortium name="US DOE Joint Genome Institute"/>
            <person name="Lucas S."/>
            <person name="Han J."/>
            <person name="Lapidus A."/>
            <person name="Cheng J.-F."/>
            <person name="Goodwin L."/>
            <person name="Pitluck S."/>
            <person name="Peters L."/>
            <person name="Ovchinnikova G."/>
            <person name="Zhang X."/>
            <person name="Detter J.C."/>
            <person name="Han C."/>
            <person name="Tapia R."/>
            <person name="Land M."/>
            <person name="Hauser L."/>
            <person name="Kyrpides N."/>
            <person name="Ivanova N."/>
            <person name="Pagani I."/>
            <person name="Vogl K."/>
            <person name="Liu Z."/>
            <person name="Overmann J."/>
            <person name="Frigaard N.-U."/>
            <person name="Bryant D."/>
            <person name="Woyke T."/>
        </authorList>
    </citation>
    <scope>NUCLEOTIDE SEQUENCE [LARGE SCALE GENOMIC DNA]</scope>
    <source>
        <strain evidence="6 7">970</strain>
    </source>
</reference>
<dbReference type="Gene3D" id="3.40.50.2000">
    <property type="entry name" value="Glycogen Phosphorylase B"/>
    <property type="match status" value="1"/>
</dbReference>
<dbReference type="SUPFAM" id="SSF53448">
    <property type="entry name" value="Nucleotide-diphospho-sugar transferases"/>
    <property type="match status" value="1"/>
</dbReference>
<evidence type="ECO:0000313" key="6">
    <source>
        <dbReference type="EMBL" id="EIC23716.1"/>
    </source>
</evidence>
<dbReference type="STRING" id="631362.Thi970DRAFT_00216"/>
<dbReference type="PANTHER" id="PTHR43179:SF12">
    <property type="entry name" value="GALACTOFURANOSYLTRANSFERASE GLFT2"/>
    <property type="match status" value="1"/>
</dbReference>
<organism evidence="6 7">
    <name type="scientific">Thiorhodovibrio frisius</name>
    <dbReference type="NCBI Taxonomy" id="631362"/>
    <lineage>
        <taxon>Bacteria</taxon>
        <taxon>Pseudomonadati</taxon>
        <taxon>Pseudomonadota</taxon>
        <taxon>Gammaproteobacteria</taxon>
        <taxon>Chromatiales</taxon>
        <taxon>Chromatiaceae</taxon>
        <taxon>Thiorhodovibrio</taxon>
    </lineage>
</organism>
<feature type="compositionally biased region" description="Low complexity" evidence="4">
    <location>
        <begin position="510"/>
        <end position="540"/>
    </location>
</feature>
<reference evidence="7" key="1">
    <citation type="submission" date="2011-06" db="EMBL/GenBank/DDBJ databases">
        <authorList>
            <consortium name="US DOE Joint Genome Institute (JGI-PGF)"/>
            <person name="Lucas S."/>
            <person name="Han J."/>
            <person name="Lapidus A."/>
            <person name="Cheng J.-F."/>
            <person name="Goodwin L."/>
            <person name="Pitluck S."/>
            <person name="Peters L."/>
            <person name="Land M.L."/>
            <person name="Hauser L."/>
            <person name="Vogl K."/>
            <person name="Liu Z."/>
            <person name="Overmann J."/>
            <person name="Frigaard N.-U."/>
            <person name="Bryant D.A."/>
            <person name="Woyke T.J."/>
        </authorList>
    </citation>
    <scope>NUCLEOTIDE SEQUENCE [LARGE SCALE GENOMIC DNA]</scope>
    <source>
        <strain evidence="7">970</strain>
    </source>
</reference>
<dbReference type="AlphaFoldDB" id="H8YWB3"/>
<evidence type="ECO:0000256" key="1">
    <source>
        <dbReference type="ARBA" id="ARBA00006739"/>
    </source>
</evidence>
<evidence type="ECO:0000313" key="7">
    <source>
        <dbReference type="Proteomes" id="UP000002964"/>
    </source>
</evidence>
<dbReference type="Proteomes" id="UP000002964">
    <property type="component" value="Unassembled WGS sequence"/>
</dbReference>
<dbReference type="PANTHER" id="PTHR43179">
    <property type="entry name" value="RHAMNOSYLTRANSFERASE WBBL"/>
    <property type="match status" value="1"/>
</dbReference>
<dbReference type="SUPFAM" id="SSF53756">
    <property type="entry name" value="UDP-Glycosyltransferase/glycogen phosphorylase"/>
    <property type="match status" value="1"/>
</dbReference>
<dbReference type="Gene3D" id="3.90.550.10">
    <property type="entry name" value="Spore Coat Polysaccharide Biosynthesis Protein SpsA, Chain A"/>
    <property type="match status" value="1"/>
</dbReference>
<feature type="region of interest" description="Disordered" evidence="4">
    <location>
        <begin position="497"/>
        <end position="540"/>
    </location>
</feature>
<feature type="domain" description="Glycosyltransferase 2-like" evidence="5">
    <location>
        <begin position="25"/>
        <end position="142"/>
    </location>
</feature>
<comment type="similarity">
    <text evidence="1">Belongs to the glycosyltransferase 2 family.</text>
</comment>
<keyword evidence="3 6" id="KW-0808">Transferase</keyword>
<sequence>AALPALGPLPRALLAADPAARDGVSVIILSLRGAELLERLLGRFRATNSHQPVELIIIDHGDPHDPDDPTAAVIARHRDALDLWHLPRGRNHSFSDSCNLGASLARYPYLLFLNNDILYTADALPPALAQLRDPRHGIVGIRLDDDPASLPPDQITGQTPGIQHLGIHFPWSAERGYHHPRQIRLPSVQDYLAQSPPAVSEQPAVTGAFLLCRKADFECLGGFSAEYDYGLEDIDLCLRMRQQLGKTSRCLTSIGLQHAESTTRRRDPHATRARIARNHQHFKQRWAARTQALASQPAPQPRARPTASLNILFVLPVPLDSNSGYHVKYHAAQLRAQGADCRVAVPDGNQAPGTDALPSCTHSQALARVPAAQFRNGRGPDILHAWTPRECVRRVVEPLRRVTGARLLVHLEDNEEYLTAIALGRPYAELARLPLAELDRCIPSDRYHPSRGQWLLDRADGLTLIASPLARFNRRRLPTQRLPAPVDETLFSPRPLNHSLRQAQSPPPCTACSPTPATSTGPTTRRSSSSITLSSGSTSTACPRYCCAPASTAPAPPPMPATPPGAVRELGWVPRAQVPDILAAADILIQPGDPGPFNNQRLPSKLPEYFAIGRPVIMARGHPDLNPRHGEQAWLLDTTAAVQLAEAVRTLWHDRPLAERLAQGARGYYEQHLRAEPSALFHFMTQHIQHRDQSRECRDGRYCPAAGE</sequence>
<evidence type="ECO:0000256" key="3">
    <source>
        <dbReference type="ARBA" id="ARBA00022679"/>
    </source>
</evidence>
<keyword evidence="7" id="KW-1185">Reference proteome</keyword>
<dbReference type="Pfam" id="PF00535">
    <property type="entry name" value="Glycos_transf_2"/>
    <property type="match status" value="1"/>
</dbReference>
<feature type="non-terminal residue" evidence="6">
    <location>
        <position position="1"/>
    </location>
</feature>
<dbReference type="OrthoDB" id="9771846at2"/>
<evidence type="ECO:0000256" key="2">
    <source>
        <dbReference type="ARBA" id="ARBA00022676"/>
    </source>
</evidence>
<evidence type="ECO:0000256" key="4">
    <source>
        <dbReference type="SAM" id="MobiDB-lite"/>
    </source>
</evidence>
<evidence type="ECO:0000259" key="5">
    <source>
        <dbReference type="Pfam" id="PF00535"/>
    </source>
</evidence>
<name>H8YWB3_9GAMM</name>
<keyword evidence="2" id="KW-0328">Glycosyltransferase</keyword>
<dbReference type="Pfam" id="PF13692">
    <property type="entry name" value="Glyco_trans_1_4"/>
    <property type="match status" value="1"/>
</dbReference>
<dbReference type="RefSeq" id="WP_009146691.1">
    <property type="nucleotide sequence ID" value="NZ_JH603164.1"/>
</dbReference>
<dbReference type="InterPro" id="IPR029044">
    <property type="entry name" value="Nucleotide-diphossugar_trans"/>
</dbReference>
<dbReference type="EMBL" id="JH603164">
    <property type="protein sequence ID" value="EIC23716.1"/>
    <property type="molecule type" value="Genomic_DNA"/>
</dbReference>
<dbReference type="HOGENOM" id="CLU_390077_0_0_6"/>
<dbReference type="eggNOG" id="COG0438">
    <property type="taxonomic scope" value="Bacteria"/>
</dbReference>